<dbReference type="EMBL" id="BARV01009986">
    <property type="protein sequence ID" value="GAI06479.1"/>
    <property type="molecule type" value="Genomic_DNA"/>
</dbReference>
<organism evidence="4">
    <name type="scientific">marine sediment metagenome</name>
    <dbReference type="NCBI Taxonomy" id="412755"/>
    <lineage>
        <taxon>unclassified sequences</taxon>
        <taxon>metagenomes</taxon>
        <taxon>ecological metagenomes</taxon>
    </lineage>
</organism>
<name>X1MJG1_9ZZZZ</name>
<gene>
    <name evidence="4" type="ORF">S06H3_19491</name>
</gene>
<evidence type="ECO:0000256" key="2">
    <source>
        <dbReference type="ARBA" id="ARBA00022840"/>
    </source>
</evidence>
<keyword evidence="2" id="KW-0067">ATP-binding</keyword>
<evidence type="ECO:0000259" key="3">
    <source>
        <dbReference type="SMART" id="SM01086"/>
    </source>
</evidence>
<sequence length="57" mass="6412">GYNPEYGARPLRRAIQRYVENPLSTKILRSDFKEGDTVAISVEAEELSFTKAEPVKA</sequence>
<feature type="domain" description="Clp ATPase C-terminal" evidence="3">
    <location>
        <begin position="1"/>
        <end position="49"/>
    </location>
</feature>
<evidence type="ECO:0000256" key="1">
    <source>
        <dbReference type="ARBA" id="ARBA00022741"/>
    </source>
</evidence>
<proteinExistence type="predicted"/>
<dbReference type="AlphaFoldDB" id="X1MJG1"/>
<accession>X1MJG1</accession>
<keyword evidence="1" id="KW-0547">Nucleotide-binding</keyword>
<feature type="non-terminal residue" evidence="4">
    <location>
        <position position="1"/>
    </location>
</feature>
<reference evidence="4" key="1">
    <citation type="journal article" date="2014" name="Front. Microbiol.">
        <title>High frequency of phylogenetically diverse reductive dehalogenase-homologous genes in deep subseafloor sedimentary metagenomes.</title>
        <authorList>
            <person name="Kawai M."/>
            <person name="Futagami T."/>
            <person name="Toyoda A."/>
            <person name="Takaki Y."/>
            <person name="Nishi S."/>
            <person name="Hori S."/>
            <person name="Arai W."/>
            <person name="Tsubouchi T."/>
            <person name="Morono Y."/>
            <person name="Uchiyama I."/>
            <person name="Ito T."/>
            <person name="Fujiyama A."/>
            <person name="Inagaki F."/>
            <person name="Takami H."/>
        </authorList>
    </citation>
    <scope>NUCLEOTIDE SEQUENCE</scope>
    <source>
        <strain evidence="4">Expedition CK06-06</strain>
    </source>
</reference>
<evidence type="ECO:0000313" key="4">
    <source>
        <dbReference type="EMBL" id="GAI06479.1"/>
    </source>
</evidence>
<comment type="caution">
    <text evidence="4">The sequence shown here is derived from an EMBL/GenBank/DDBJ whole genome shotgun (WGS) entry which is preliminary data.</text>
</comment>
<dbReference type="InterPro" id="IPR019489">
    <property type="entry name" value="Clp_ATPase_C"/>
</dbReference>
<dbReference type="Pfam" id="PF10431">
    <property type="entry name" value="ClpB_D2-small"/>
    <property type="match status" value="1"/>
</dbReference>
<dbReference type="Gene3D" id="1.10.8.60">
    <property type="match status" value="1"/>
</dbReference>
<dbReference type="GO" id="GO:0005524">
    <property type="term" value="F:ATP binding"/>
    <property type="evidence" value="ECO:0007669"/>
    <property type="project" value="UniProtKB-KW"/>
</dbReference>
<dbReference type="SMART" id="SM01086">
    <property type="entry name" value="ClpB_D2-small"/>
    <property type="match status" value="1"/>
</dbReference>
<protein>
    <recommendedName>
        <fullName evidence="3">Clp ATPase C-terminal domain-containing protein</fullName>
    </recommendedName>
</protein>